<dbReference type="InterPro" id="IPR044068">
    <property type="entry name" value="CB"/>
</dbReference>
<evidence type="ECO:0000259" key="7">
    <source>
        <dbReference type="PROSITE" id="PS51900"/>
    </source>
</evidence>
<dbReference type="AlphaFoldDB" id="A0A512LAA4"/>
<accession>A0A512LAA4</accession>
<dbReference type="InterPro" id="IPR025166">
    <property type="entry name" value="Integrase_DNA_bind_dom"/>
</dbReference>
<comment type="similarity">
    <text evidence="1">Belongs to the 'phage' integrase family.</text>
</comment>
<dbReference type="EMBL" id="BKAD01000029">
    <property type="protein sequence ID" value="GEP31409.1"/>
    <property type="molecule type" value="Genomic_DNA"/>
</dbReference>
<dbReference type="GO" id="GO:0015074">
    <property type="term" value="P:DNA integration"/>
    <property type="evidence" value="ECO:0007669"/>
    <property type="project" value="UniProtKB-KW"/>
</dbReference>
<keyword evidence="2" id="KW-0229">DNA integration</keyword>
<dbReference type="CDD" id="cd00801">
    <property type="entry name" value="INT_P4_C"/>
    <property type="match status" value="1"/>
</dbReference>
<evidence type="ECO:0000256" key="1">
    <source>
        <dbReference type="ARBA" id="ARBA00008857"/>
    </source>
</evidence>
<evidence type="ECO:0000313" key="9">
    <source>
        <dbReference type="Proteomes" id="UP000321337"/>
    </source>
</evidence>
<evidence type="ECO:0000256" key="4">
    <source>
        <dbReference type="ARBA" id="ARBA00023172"/>
    </source>
</evidence>
<feature type="domain" description="Core-binding (CB)" evidence="7">
    <location>
        <begin position="98"/>
        <end position="179"/>
    </location>
</feature>
<proteinExistence type="inferred from homology"/>
<keyword evidence="3 5" id="KW-0238">DNA-binding</keyword>
<dbReference type="Gene3D" id="1.10.443.10">
    <property type="entry name" value="Intergrase catalytic core"/>
    <property type="match status" value="1"/>
</dbReference>
<dbReference type="InterPro" id="IPR053876">
    <property type="entry name" value="Phage_int_M"/>
</dbReference>
<dbReference type="Pfam" id="PF13356">
    <property type="entry name" value="Arm-DNA-bind_3"/>
    <property type="match status" value="1"/>
</dbReference>
<dbReference type="PROSITE" id="PS51900">
    <property type="entry name" value="CB"/>
    <property type="match status" value="1"/>
</dbReference>
<dbReference type="OrthoDB" id="9775880at2"/>
<keyword evidence="4" id="KW-0233">DNA recombination</keyword>
<dbReference type="Proteomes" id="UP000321337">
    <property type="component" value="Unassembled WGS sequence"/>
</dbReference>
<evidence type="ECO:0000313" key="8">
    <source>
        <dbReference type="EMBL" id="GEP31409.1"/>
    </source>
</evidence>
<dbReference type="Gene3D" id="3.30.160.390">
    <property type="entry name" value="Integrase, DNA-binding domain"/>
    <property type="match status" value="1"/>
</dbReference>
<protein>
    <submittedName>
        <fullName evidence="8">Integrase</fullName>
    </submittedName>
</protein>
<sequence>MPLTDVKIRQAKAADKPLKLADSHGLYLEVKPNGSKFWRYRYKIAGKENLFAIGEYPTVGLSDARKARDDARDLVKDGQHPSHIRQTERARNIVGNTNTFKAITQEWVEKQRAKWSPYYLGQVERFMENDVYPHIGRLPIRSVTAANILTILNCVSDRGAETVALNLRQWCSAVFRYAVVTLRADSDPAAALRGAVIRPPINHSKPMSREEIGEFVLKVRGYGGNRTTTIAVRILLLTFVRTVEMRKAEWTEINLDESEWRIPSEKMKMRRPHIVPLSRQVVALLRELQRITGAGRWLFPNNRRPDDVMSATTVNRALEYMGYASGAVTGHDFRATASTQLHEMGFRPDVIERQLAHAEQNKVKAAYNHAEYLPERRELMQRWADWVGQIEAELVKEAASAE</sequence>
<gene>
    <name evidence="8" type="ORF">TPL01_25470</name>
</gene>
<dbReference type="InterPro" id="IPR038488">
    <property type="entry name" value="Integrase_DNA-bd_sf"/>
</dbReference>
<organism evidence="8 9">
    <name type="scientific">Sulfuriferula plumbiphila</name>
    <dbReference type="NCBI Taxonomy" id="171865"/>
    <lineage>
        <taxon>Bacteria</taxon>
        <taxon>Pseudomonadati</taxon>
        <taxon>Pseudomonadota</taxon>
        <taxon>Betaproteobacteria</taxon>
        <taxon>Nitrosomonadales</taxon>
        <taxon>Sulfuricellaceae</taxon>
        <taxon>Sulfuriferula</taxon>
    </lineage>
</organism>
<evidence type="ECO:0000256" key="2">
    <source>
        <dbReference type="ARBA" id="ARBA00022908"/>
    </source>
</evidence>
<keyword evidence="9" id="KW-1185">Reference proteome</keyword>
<dbReference type="InterPro" id="IPR050808">
    <property type="entry name" value="Phage_Integrase"/>
</dbReference>
<feature type="domain" description="Tyr recombinase" evidence="6">
    <location>
        <begin position="202"/>
        <end position="381"/>
    </location>
</feature>
<dbReference type="GO" id="GO:0003677">
    <property type="term" value="F:DNA binding"/>
    <property type="evidence" value="ECO:0007669"/>
    <property type="project" value="UniProtKB-UniRule"/>
</dbReference>
<comment type="caution">
    <text evidence="8">The sequence shown here is derived from an EMBL/GenBank/DDBJ whole genome shotgun (WGS) entry which is preliminary data.</text>
</comment>
<dbReference type="Pfam" id="PF00589">
    <property type="entry name" value="Phage_integrase"/>
    <property type="match status" value="1"/>
</dbReference>
<dbReference type="InterPro" id="IPR010998">
    <property type="entry name" value="Integrase_recombinase_N"/>
</dbReference>
<dbReference type="InterPro" id="IPR011010">
    <property type="entry name" value="DNA_brk_join_enz"/>
</dbReference>
<reference evidence="8 9" key="1">
    <citation type="submission" date="2019-07" db="EMBL/GenBank/DDBJ databases">
        <title>Whole genome shotgun sequence of Thiobacillus plumbophilus NBRC 107929.</title>
        <authorList>
            <person name="Hosoyama A."/>
            <person name="Uohara A."/>
            <person name="Ohji S."/>
            <person name="Ichikawa N."/>
        </authorList>
    </citation>
    <scope>NUCLEOTIDE SEQUENCE [LARGE SCALE GENOMIC DNA]</scope>
    <source>
        <strain evidence="8 9">NBRC 107929</strain>
    </source>
</reference>
<dbReference type="InterPro" id="IPR002104">
    <property type="entry name" value="Integrase_catalytic"/>
</dbReference>
<dbReference type="GO" id="GO:0006310">
    <property type="term" value="P:DNA recombination"/>
    <property type="evidence" value="ECO:0007669"/>
    <property type="project" value="UniProtKB-KW"/>
</dbReference>
<evidence type="ECO:0000256" key="3">
    <source>
        <dbReference type="ARBA" id="ARBA00023125"/>
    </source>
</evidence>
<dbReference type="PANTHER" id="PTHR30629">
    <property type="entry name" value="PROPHAGE INTEGRASE"/>
    <property type="match status" value="1"/>
</dbReference>
<name>A0A512LAA4_9PROT</name>
<dbReference type="InterPro" id="IPR013762">
    <property type="entry name" value="Integrase-like_cat_sf"/>
</dbReference>
<dbReference type="Gene3D" id="1.10.150.130">
    <property type="match status" value="1"/>
</dbReference>
<dbReference type="PANTHER" id="PTHR30629:SF2">
    <property type="entry name" value="PROPHAGE INTEGRASE INTS-RELATED"/>
    <property type="match status" value="1"/>
</dbReference>
<dbReference type="PROSITE" id="PS51898">
    <property type="entry name" value="TYR_RECOMBINASE"/>
    <property type="match status" value="1"/>
</dbReference>
<dbReference type="Pfam" id="PF22022">
    <property type="entry name" value="Phage_int_M"/>
    <property type="match status" value="1"/>
</dbReference>
<evidence type="ECO:0000259" key="6">
    <source>
        <dbReference type="PROSITE" id="PS51898"/>
    </source>
</evidence>
<evidence type="ECO:0000256" key="5">
    <source>
        <dbReference type="PROSITE-ProRule" id="PRU01248"/>
    </source>
</evidence>
<dbReference type="SUPFAM" id="SSF56349">
    <property type="entry name" value="DNA breaking-rejoining enzymes"/>
    <property type="match status" value="1"/>
</dbReference>
<dbReference type="RefSeq" id="WP_147074346.1">
    <property type="nucleotide sequence ID" value="NZ_AP021884.1"/>
</dbReference>